<dbReference type="STRING" id="1920490.GCA_001895925_01409"/>
<accession>A0A2T1DAK7</accession>
<evidence type="ECO:0000313" key="1">
    <source>
        <dbReference type="EMBL" id="PSB17505.1"/>
    </source>
</evidence>
<comment type="caution">
    <text evidence="1">The sequence shown here is derived from an EMBL/GenBank/DDBJ whole genome shotgun (WGS) entry which is preliminary data.</text>
</comment>
<sequence length="187" mass="21458">MDEDSIDMDAPTVTLTDEAGLTLICYVEHSLEVEEQEYVLLLPVDSPVEVFAWQEDGEEDEAVLVEDEEELNRVFPTARAVLEEQNLTLKRTAVVLTVEGDLPDFIEDEDEWAGVESDSEDEQEELQLLSSFYHEEQEYAIYAPLDPFFILARMDEDGQPHLLSPEELKKIEPMLPMIEDQLFDAME</sequence>
<dbReference type="Proteomes" id="UP000238634">
    <property type="component" value="Unassembled WGS sequence"/>
</dbReference>
<keyword evidence="2" id="KW-1185">Reference proteome</keyword>
<name>A0A2T1DAK7_9CYAN</name>
<dbReference type="InterPro" id="IPR022203">
    <property type="entry name" value="DUF3727"/>
</dbReference>
<reference evidence="1 2" key="2">
    <citation type="submission" date="2018-03" db="EMBL/GenBank/DDBJ databases">
        <title>The ancient ancestry and fast evolution of plastids.</title>
        <authorList>
            <person name="Moore K.R."/>
            <person name="Magnabosco C."/>
            <person name="Momper L."/>
            <person name="Gold D.A."/>
            <person name="Bosak T."/>
            <person name="Fournier G.P."/>
        </authorList>
    </citation>
    <scope>NUCLEOTIDE SEQUENCE [LARGE SCALE GENOMIC DNA]</scope>
    <source>
        <strain evidence="1 2">ULC007</strain>
    </source>
</reference>
<dbReference type="Pfam" id="PF06949">
    <property type="entry name" value="DUF1292"/>
    <property type="match status" value="1"/>
</dbReference>
<dbReference type="EMBL" id="PVWG01000027">
    <property type="protein sequence ID" value="PSB17505.1"/>
    <property type="molecule type" value="Genomic_DNA"/>
</dbReference>
<reference evidence="1 2" key="1">
    <citation type="submission" date="2018-02" db="EMBL/GenBank/DDBJ databases">
        <authorList>
            <person name="Cohen D.B."/>
            <person name="Kent A.D."/>
        </authorList>
    </citation>
    <scope>NUCLEOTIDE SEQUENCE [LARGE SCALE GENOMIC DNA]</scope>
    <source>
        <strain evidence="1 2">ULC007</strain>
    </source>
</reference>
<dbReference type="PANTHER" id="PTHR36061:SF3">
    <property type="entry name" value="OS04G0692200 PROTEIN"/>
    <property type="match status" value="1"/>
</dbReference>
<dbReference type="PANTHER" id="PTHR36061">
    <property type="match status" value="1"/>
</dbReference>
<gene>
    <name evidence="1" type="ORF">C7B65_18325</name>
</gene>
<organism evidence="1 2">
    <name type="scientific">Phormidesmis priestleyi ULC007</name>
    <dbReference type="NCBI Taxonomy" id="1920490"/>
    <lineage>
        <taxon>Bacteria</taxon>
        <taxon>Bacillati</taxon>
        <taxon>Cyanobacteriota</taxon>
        <taxon>Cyanophyceae</taxon>
        <taxon>Leptolyngbyales</taxon>
        <taxon>Leptolyngbyaceae</taxon>
        <taxon>Phormidesmis</taxon>
    </lineage>
</organism>
<dbReference type="Pfam" id="PF12527">
    <property type="entry name" value="DUF3727"/>
    <property type="match status" value="1"/>
</dbReference>
<dbReference type="AlphaFoldDB" id="A0A2T1DAK7"/>
<dbReference type="RefSeq" id="WP_073074131.1">
    <property type="nucleotide sequence ID" value="NZ_MPPI01000030.1"/>
</dbReference>
<proteinExistence type="predicted"/>
<dbReference type="InterPro" id="IPR009711">
    <property type="entry name" value="UPF0473"/>
</dbReference>
<protein>
    <submittedName>
        <fullName evidence="1">DUF3727 domain-containing protein</fullName>
    </submittedName>
</protein>
<dbReference type="OrthoDB" id="571691at2"/>
<evidence type="ECO:0000313" key="2">
    <source>
        <dbReference type="Proteomes" id="UP000238634"/>
    </source>
</evidence>